<feature type="region of interest" description="Disordered" evidence="1">
    <location>
        <begin position="141"/>
        <end position="169"/>
    </location>
</feature>
<evidence type="ECO:0000313" key="3">
    <source>
        <dbReference type="Proteomes" id="UP000000305"/>
    </source>
</evidence>
<proteinExistence type="predicted"/>
<dbReference type="InParanoid" id="E9H1P8"/>
<dbReference type="EMBL" id="GL732584">
    <property type="protein sequence ID" value="EFX74334.1"/>
    <property type="molecule type" value="Genomic_DNA"/>
</dbReference>
<gene>
    <name evidence="2" type="ORF">DAPPUDRAFT_251998</name>
</gene>
<keyword evidence="3" id="KW-1185">Reference proteome</keyword>
<dbReference type="AlphaFoldDB" id="E9H1P8"/>
<sequence length="169" mass="18685">MRSSSDEDSIIVDQPASQQHLRESNPALHSSSNSAALVYQVEVECSGVNKFQPQHYCESGRETPSSISIITAQQPALHQSTVTIKSSQPHYYTDDSEMPAWKIYAKELFLYGGSGLWRSASLQKGSDPVLLVAQSSFDETINSRSQRTGSLSDERVRPFVSSLTTNKKE</sequence>
<accession>E9H1P8</accession>
<evidence type="ECO:0000313" key="2">
    <source>
        <dbReference type="EMBL" id="EFX74334.1"/>
    </source>
</evidence>
<name>E9H1P8_DAPPU</name>
<dbReference type="HOGENOM" id="CLU_1580122_0_0_1"/>
<dbReference type="Proteomes" id="UP000000305">
    <property type="component" value="Unassembled WGS sequence"/>
</dbReference>
<feature type="region of interest" description="Disordered" evidence="1">
    <location>
        <begin position="1"/>
        <end position="31"/>
    </location>
</feature>
<dbReference type="KEGG" id="dpx:DAPPUDRAFT_251998"/>
<feature type="compositionally biased region" description="Acidic residues" evidence="1">
    <location>
        <begin position="1"/>
        <end position="10"/>
    </location>
</feature>
<feature type="compositionally biased region" description="Polar residues" evidence="1">
    <location>
        <begin position="141"/>
        <end position="151"/>
    </location>
</feature>
<organism evidence="2 3">
    <name type="scientific">Daphnia pulex</name>
    <name type="common">Water flea</name>
    <dbReference type="NCBI Taxonomy" id="6669"/>
    <lineage>
        <taxon>Eukaryota</taxon>
        <taxon>Metazoa</taxon>
        <taxon>Ecdysozoa</taxon>
        <taxon>Arthropoda</taxon>
        <taxon>Crustacea</taxon>
        <taxon>Branchiopoda</taxon>
        <taxon>Diplostraca</taxon>
        <taxon>Cladocera</taxon>
        <taxon>Anomopoda</taxon>
        <taxon>Daphniidae</taxon>
        <taxon>Daphnia</taxon>
    </lineage>
</organism>
<evidence type="ECO:0000256" key="1">
    <source>
        <dbReference type="SAM" id="MobiDB-lite"/>
    </source>
</evidence>
<protein>
    <submittedName>
        <fullName evidence="2">Uncharacterized protein</fullName>
    </submittedName>
</protein>
<reference evidence="2 3" key="1">
    <citation type="journal article" date="2011" name="Science">
        <title>The ecoresponsive genome of Daphnia pulex.</title>
        <authorList>
            <person name="Colbourne J.K."/>
            <person name="Pfrender M.E."/>
            <person name="Gilbert D."/>
            <person name="Thomas W.K."/>
            <person name="Tucker A."/>
            <person name="Oakley T.H."/>
            <person name="Tokishita S."/>
            <person name="Aerts A."/>
            <person name="Arnold G.J."/>
            <person name="Basu M.K."/>
            <person name="Bauer D.J."/>
            <person name="Caceres C.E."/>
            <person name="Carmel L."/>
            <person name="Casola C."/>
            <person name="Choi J.H."/>
            <person name="Detter J.C."/>
            <person name="Dong Q."/>
            <person name="Dusheyko S."/>
            <person name="Eads B.D."/>
            <person name="Frohlich T."/>
            <person name="Geiler-Samerotte K.A."/>
            <person name="Gerlach D."/>
            <person name="Hatcher P."/>
            <person name="Jogdeo S."/>
            <person name="Krijgsveld J."/>
            <person name="Kriventseva E.V."/>
            <person name="Kultz D."/>
            <person name="Laforsch C."/>
            <person name="Lindquist E."/>
            <person name="Lopez J."/>
            <person name="Manak J.R."/>
            <person name="Muller J."/>
            <person name="Pangilinan J."/>
            <person name="Patwardhan R.P."/>
            <person name="Pitluck S."/>
            <person name="Pritham E.J."/>
            <person name="Rechtsteiner A."/>
            <person name="Rho M."/>
            <person name="Rogozin I.B."/>
            <person name="Sakarya O."/>
            <person name="Salamov A."/>
            <person name="Schaack S."/>
            <person name="Shapiro H."/>
            <person name="Shiga Y."/>
            <person name="Skalitzky C."/>
            <person name="Smith Z."/>
            <person name="Souvorov A."/>
            <person name="Sung W."/>
            <person name="Tang Z."/>
            <person name="Tsuchiya D."/>
            <person name="Tu H."/>
            <person name="Vos H."/>
            <person name="Wang M."/>
            <person name="Wolf Y.I."/>
            <person name="Yamagata H."/>
            <person name="Yamada T."/>
            <person name="Ye Y."/>
            <person name="Shaw J.R."/>
            <person name="Andrews J."/>
            <person name="Crease T.J."/>
            <person name="Tang H."/>
            <person name="Lucas S.M."/>
            <person name="Robertson H.M."/>
            <person name="Bork P."/>
            <person name="Koonin E.V."/>
            <person name="Zdobnov E.M."/>
            <person name="Grigoriev I.V."/>
            <person name="Lynch M."/>
            <person name="Boore J.L."/>
        </authorList>
    </citation>
    <scope>NUCLEOTIDE SEQUENCE [LARGE SCALE GENOMIC DNA]</scope>
</reference>